<dbReference type="PANTHER" id="PTHR13802">
    <property type="entry name" value="MUCIN 4-RELATED"/>
    <property type="match status" value="1"/>
</dbReference>
<dbReference type="Pfam" id="PF06119">
    <property type="entry name" value="NIDO"/>
    <property type="match status" value="1"/>
</dbReference>
<evidence type="ECO:0000256" key="1">
    <source>
        <dbReference type="SAM" id="SignalP"/>
    </source>
</evidence>
<dbReference type="PROSITE" id="PS51220">
    <property type="entry name" value="NIDO"/>
    <property type="match status" value="1"/>
</dbReference>
<dbReference type="InterPro" id="IPR051495">
    <property type="entry name" value="Epithelial_Barrier/Signaling"/>
</dbReference>
<gene>
    <name evidence="3" type="ORF">XAT740_LOCUS32224</name>
</gene>
<keyword evidence="1" id="KW-0732">Signal</keyword>
<keyword evidence="4" id="KW-1185">Reference proteome</keyword>
<dbReference type="GO" id="GO:0007160">
    <property type="term" value="P:cell-matrix adhesion"/>
    <property type="evidence" value="ECO:0007669"/>
    <property type="project" value="InterPro"/>
</dbReference>
<comment type="caution">
    <text evidence="3">The sequence shown here is derived from an EMBL/GenBank/DDBJ whole genome shotgun (WGS) entry which is preliminary data.</text>
</comment>
<dbReference type="Proteomes" id="UP000663828">
    <property type="component" value="Unassembled WGS sequence"/>
</dbReference>
<feature type="chain" id="PRO_5032934955" description="NIDO domain-containing protein" evidence="1">
    <location>
        <begin position="27"/>
        <end position="278"/>
    </location>
</feature>
<feature type="non-terminal residue" evidence="3">
    <location>
        <position position="1"/>
    </location>
</feature>
<evidence type="ECO:0000259" key="2">
    <source>
        <dbReference type="PROSITE" id="PS51220"/>
    </source>
</evidence>
<accession>A0A815I8I5</accession>
<dbReference type="InterPro" id="IPR003886">
    <property type="entry name" value="NIDO_dom"/>
</dbReference>
<dbReference type="EMBL" id="CAJNOR010002990">
    <property type="protein sequence ID" value="CAF1364989.1"/>
    <property type="molecule type" value="Genomic_DNA"/>
</dbReference>
<sequence length="278" mass="31377">MFMCCRSQKTIICLLIFICLNTFSQSVSESEFFIYEDGVQLPKEDDTHSEQIILSPEIPFITTKYESIYINTNGFLSFLLPIAYFFPQITLTSYSGYAIIAPLWADIDTSIKGGSITYKYTKEEHLLEKAKKLVQEGFPRATHFQPNSILICTWKDVHSHLNKDDKKNTFQVAIVSDGTQTYSIFMYAKLEFISAYSPTKLGREDRYAEAGFTDGTSQQTIVLPGSSGETAANLARDSNIGKPGVWVYLIGDRRRYGRFRITPAGSEDDAEEVLVPVQ</sequence>
<reference evidence="3" key="1">
    <citation type="submission" date="2021-02" db="EMBL/GenBank/DDBJ databases">
        <authorList>
            <person name="Nowell W R."/>
        </authorList>
    </citation>
    <scope>NUCLEOTIDE SEQUENCE</scope>
</reference>
<evidence type="ECO:0000313" key="3">
    <source>
        <dbReference type="EMBL" id="CAF1364989.1"/>
    </source>
</evidence>
<dbReference type="PANTHER" id="PTHR13802:SF65">
    <property type="entry name" value="NIDOGEN"/>
    <property type="match status" value="1"/>
</dbReference>
<feature type="domain" description="NIDO" evidence="2">
    <location>
        <begin position="102"/>
        <end position="253"/>
    </location>
</feature>
<dbReference type="SMART" id="SM00539">
    <property type="entry name" value="NIDO"/>
    <property type="match status" value="1"/>
</dbReference>
<protein>
    <recommendedName>
        <fullName evidence="2">NIDO domain-containing protein</fullName>
    </recommendedName>
</protein>
<feature type="signal peptide" evidence="1">
    <location>
        <begin position="1"/>
        <end position="26"/>
    </location>
</feature>
<name>A0A815I8I5_ADIRI</name>
<proteinExistence type="predicted"/>
<dbReference type="AlphaFoldDB" id="A0A815I8I5"/>
<evidence type="ECO:0000313" key="4">
    <source>
        <dbReference type="Proteomes" id="UP000663828"/>
    </source>
</evidence>
<organism evidence="3 4">
    <name type="scientific">Adineta ricciae</name>
    <name type="common">Rotifer</name>
    <dbReference type="NCBI Taxonomy" id="249248"/>
    <lineage>
        <taxon>Eukaryota</taxon>
        <taxon>Metazoa</taxon>
        <taxon>Spiralia</taxon>
        <taxon>Gnathifera</taxon>
        <taxon>Rotifera</taxon>
        <taxon>Eurotatoria</taxon>
        <taxon>Bdelloidea</taxon>
        <taxon>Adinetida</taxon>
        <taxon>Adinetidae</taxon>
        <taxon>Adineta</taxon>
    </lineage>
</organism>